<name>A0A162BQQ4_9GAMM</name>
<gene>
    <name evidence="2" type="ORF">N478_18460</name>
</gene>
<reference evidence="2 3" key="1">
    <citation type="submission" date="2013-07" db="EMBL/GenBank/DDBJ databases">
        <title>Comparative Genomic and Metabolomic Analysis of Twelve Strains of Pseudoalteromonas luteoviolacea.</title>
        <authorList>
            <person name="Vynne N.G."/>
            <person name="Mansson M."/>
            <person name="Gram L."/>
        </authorList>
    </citation>
    <scope>NUCLEOTIDE SEQUENCE [LARGE SCALE GENOMIC DNA]</scope>
    <source>
        <strain evidence="2 3">S4060-1</strain>
    </source>
</reference>
<dbReference type="AlphaFoldDB" id="A0A162BQQ4"/>
<feature type="transmembrane region" description="Helical" evidence="1">
    <location>
        <begin position="107"/>
        <end position="124"/>
    </location>
</feature>
<dbReference type="Pfam" id="PF11351">
    <property type="entry name" value="GTA_holin_3TM"/>
    <property type="match status" value="1"/>
</dbReference>
<dbReference type="RefSeq" id="WP_063381158.1">
    <property type="nucleotide sequence ID" value="NZ_AUXX01000016.1"/>
</dbReference>
<dbReference type="EMBL" id="AUXX01000016">
    <property type="protein sequence ID" value="KZN66819.1"/>
    <property type="molecule type" value="Genomic_DNA"/>
</dbReference>
<dbReference type="Proteomes" id="UP000076661">
    <property type="component" value="Unassembled WGS sequence"/>
</dbReference>
<dbReference type="PATRIC" id="fig|1365257.3.peg.2383"/>
<proteinExistence type="predicted"/>
<comment type="caution">
    <text evidence="2">The sequence shown here is derived from an EMBL/GenBank/DDBJ whole genome shotgun (WGS) entry which is preliminary data.</text>
</comment>
<feature type="transmembrane region" description="Helical" evidence="1">
    <location>
        <begin position="72"/>
        <end position="95"/>
    </location>
</feature>
<evidence type="ECO:0000256" key="1">
    <source>
        <dbReference type="SAM" id="Phobius"/>
    </source>
</evidence>
<evidence type="ECO:0000313" key="2">
    <source>
        <dbReference type="EMBL" id="KZN66819.1"/>
    </source>
</evidence>
<keyword evidence="1" id="KW-0812">Transmembrane</keyword>
<keyword evidence="1" id="KW-0472">Membrane</keyword>
<dbReference type="InterPro" id="IPR021497">
    <property type="entry name" value="GTA_holin_3TM"/>
</dbReference>
<evidence type="ECO:0008006" key="4">
    <source>
        <dbReference type="Google" id="ProtNLM"/>
    </source>
</evidence>
<sequence length="132" mass="14703">MSWFTSLFASNVREPLQIVGNIIDDLYTSEEEVLEQQVLKARLLTKQSEIQAQINSVQASHRSAFVAGARPFLMWVCGLGFLFAFVINPILQWILPQYGAPELPLDVMLELTLGMLGLAGLRTIEKIKGVAK</sequence>
<organism evidence="2 3">
    <name type="scientific">Pseudoalteromonas luteoviolacea S4060-1</name>
    <dbReference type="NCBI Taxonomy" id="1365257"/>
    <lineage>
        <taxon>Bacteria</taxon>
        <taxon>Pseudomonadati</taxon>
        <taxon>Pseudomonadota</taxon>
        <taxon>Gammaproteobacteria</taxon>
        <taxon>Alteromonadales</taxon>
        <taxon>Pseudoalteromonadaceae</taxon>
        <taxon>Pseudoalteromonas</taxon>
    </lineage>
</organism>
<evidence type="ECO:0000313" key="3">
    <source>
        <dbReference type="Proteomes" id="UP000076661"/>
    </source>
</evidence>
<protein>
    <recommendedName>
        <fullName evidence="4">Holin of 3TMs, for gene-transfer release</fullName>
    </recommendedName>
</protein>
<accession>A0A162BQQ4</accession>
<keyword evidence="1" id="KW-1133">Transmembrane helix</keyword>